<evidence type="ECO:0000259" key="6">
    <source>
        <dbReference type="Pfam" id="PF19289"/>
    </source>
</evidence>
<dbReference type="PIRSF" id="PIRSF004919">
    <property type="entry name" value="TldD"/>
    <property type="match status" value="1"/>
</dbReference>
<dbReference type="InterPro" id="IPR045569">
    <property type="entry name" value="Metalloprtase-TldD/E_C"/>
</dbReference>
<dbReference type="Pfam" id="PF01523">
    <property type="entry name" value="PmbA_TldD_1st"/>
    <property type="match status" value="1"/>
</dbReference>
<dbReference type="InterPro" id="IPR035068">
    <property type="entry name" value="TldD/PmbA_N"/>
</dbReference>
<sequence length="467" mass="50337">MLDPFNLDDHDLSLMLSTLLSSGGEMGDIYFQAIAHESWTLEDREVKNSVHSNRQGVGFRSILGEKSGLAYSEVFEKESLLQAAEAAGTIATDRKQMTYRVNPKTSQQILYPLLNPINSLVDENKVKLLRSIDASARARDHRVKEVVAMLSGNYQVVLVVGHEGKLKADIRPLVRLGVSVIVEANGRRERGSSGGGGRHGYEFFDQDMLKNYAAEAVDQALINLEAIDAPAGEMTVVLGSGWPGVLVHEAIGHGLEGDFNRKKTSAFAGLMGEKVASSICTVVDDGTLEGKRGSLNIDDEGEETQRTVLIENGRLCNYMQDKLNAKLMGSHSTGNGRRESYSTQTIPRMTNTFMMAGPHEHDEIIQSVDSGLYAKNFGGGQVDITSGKFVFSASEAYLIKHGKLDAPVKGAMLIGDGPSALKQISMVGNNLALDPGVGNCGKEGQTIPVNVGQPTMRIENLTVGGTN</sequence>
<evidence type="ECO:0000313" key="8">
    <source>
        <dbReference type="EMBL" id="SVA14141.1"/>
    </source>
</evidence>
<evidence type="ECO:0000256" key="1">
    <source>
        <dbReference type="ARBA" id="ARBA00005836"/>
    </source>
</evidence>
<dbReference type="AlphaFoldDB" id="A0A381TF61"/>
<name>A0A381TF61_9ZZZZ</name>
<accession>A0A381TF61</accession>
<evidence type="ECO:0000259" key="5">
    <source>
        <dbReference type="Pfam" id="PF01523"/>
    </source>
</evidence>
<dbReference type="PANTHER" id="PTHR30624:SF4">
    <property type="entry name" value="METALLOPROTEASE TLDD"/>
    <property type="match status" value="1"/>
</dbReference>
<dbReference type="GO" id="GO:0006508">
    <property type="term" value="P:proteolysis"/>
    <property type="evidence" value="ECO:0007669"/>
    <property type="project" value="UniProtKB-KW"/>
</dbReference>
<comment type="similarity">
    <text evidence="1">Belongs to the peptidase U62 family.</text>
</comment>
<evidence type="ECO:0000256" key="3">
    <source>
        <dbReference type="ARBA" id="ARBA00022801"/>
    </source>
</evidence>
<keyword evidence="2" id="KW-0645">Protease</keyword>
<dbReference type="GO" id="GO:0008237">
    <property type="term" value="F:metallopeptidase activity"/>
    <property type="evidence" value="ECO:0007669"/>
    <property type="project" value="UniProtKB-KW"/>
</dbReference>
<dbReference type="InterPro" id="IPR002510">
    <property type="entry name" value="Metalloprtase-TldD/E_N"/>
</dbReference>
<evidence type="ECO:0000256" key="2">
    <source>
        <dbReference type="ARBA" id="ARBA00022670"/>
    </source>
</evidence>
<dbReference type="EMBL" id="UINC01004414">
    <property type="protein sequence ID" value="SVA14141.1"/>
    <property type="molecule type" value="Genomic_DNA"/>
</dbReference>
<dbReference type="InterPro" id="IPR025502">
    <property type="entry name" value="TldD"/>
</dbReference>
<keyword evidence="3" id="KW-0378">Hydrolase</keyword>
<feature type="domain" description="Metalloprotease TldD/E C-terminal" evidence="6">
    <location>
        <begin position="232"/>
        <end position="465"/>
    </location>
</feature>
<organism evidence="8">
    <name type="scientific">marine metagenome</name>
    <dbReference type="NCBI Taxonomy" id="408172"/>
    <lineage>
        <taxon>unclassified sequences</taxon>
        <taxon>metagenomes</taxon>
        <taxon>ecological metagenomes</taxon>
    </lineage>
</organism>
<gene>
    <name evidence="8" type="ORF">METZ01_LOCUS66995</name>
</gene>
<dbReference type="InterPro" id="IPR036059">
    <property type="entry name" value="TldD/PmbA_sf"/>
</dbReference>
<dbReference type="GO" id="GO:0005829">
    <property type="term" value="C:cytosol"/>
    <property type="evidence" value="ECO:0007669"/>
    <property type="project" value="TreeGrafter"/>
</dbReference>
<dbReference type="Pfam" id="PF19289">
    <property type="entry name" value="PmbA_TldD_3rd"/>
    <property type="match status" value="1"/>
</dbReference>
<evidence type="ECO:0000259" key="7">
    <source>
        <dbReference type="Pfam" id="PF19290"/>
    </source>
</evidence>
<dbReference type="NCBIfam" id="NF008006">
    <property type="entry name" value="PRK10735.1"/>
    <property type="match status" value="1"/>
</dbReference>
<dbReference type="SUPFAM" id="SSF111283">
    <property type="entry name" value="Putative modulator of DNA gyrase, PmbA/TldD"/>
    <property type="match status" value="1"/>
</dbReference>
<feature type="domain" description="Metalloprotease TldD/E central" evidence="7">
    <location>
        <begin position="116"/>
        <end position="224"/>
    </location>
</feature>
<reference evidence="8" key="1">
    <citation type="submission" date="2018-05" db="EMBL/GenBank/DDBJ databases">
        <authorList>
            <person name="Lanie J.A."/>
            <person name="Ng W.-L."/>
            <person name="Kazmierczak K.M."/>
            <person name="Andrzejewski T.M."/>
            <person name="Davidsen T.M."/>
            <person name="Wayne K.J."/>
            <person name="Tettelin H."/>
            <person name="Glass J.I."/>
            <person name="Rusch D."/>
            <person name="Podicherti R."/>
            <person name="Tsui H.-C.T."/>
            <person name="Winkler M.E."/>
        </authorList>
    </citation>
    <scope>NUCLEOTIDE SEQUENCE</scope>
</reference>
<feature type="domain" description="Metalloprotease TldD/E N-terminal" evidence="5">
    <location>
        <begin position="28"/>
        <end position="91"/>
    </location>
</feature>
<evidence type="ECO:0000256" key="4">
    <source>
        <dbReference type="ARBA" id="ARBA00023049"/>
    </source>
</evidence>
<evidence type="ECO:0008006" key="9">
    <source>
        <dbReference type="Google" id="ProtNLM"/>
    </source>
</evidence>
<dbReference type="InterPro" id="IPR051463">
    <property type="entry name" value="Peptidase_U62_metallo"/>
</dbReference>
<proteinExistence type="inferred from homology"/>
<dbReference type="PANTHER" id="PTHR30624">
    <property type="entry name" value="UNCHARACTERIZED PROTEIN TLDD AND PMBA"/>
    <property type="match status" value="1"/>
</dbReference>
<dbReference type="InterPro" id="IPR045570">
    <property type="entry name" value="Metalloprtase-TldD/E_cen_dom"/>
</dbReference>
<protein>
    <recommendedName>
        <fullName evidence="9">Metalloprotease TldD</fullName>
    </recommendedName>
</protein>
<dbReference type="Gene3D" id="3.30.2290.10">
    <property type="entry name" value="PmbA/TldD superfamily"/>
    <property type="match status" value="1"/>
</dbReference>
<dbReference type="Pfam" id="PF19290">
    <property type="entry name" value="PmbA_TldD_2nd"/>
    <property type="match status" value="1"/>
</dbReference>
<keyword evidence="4" id="KW-0482">Metalloprotease</keyword>